<protein>
    <submittedName>
        <fullName evidence="3">Uncharacterized protein</fullName>
    </submittedName>
</protein>
<evidence type="ECO:0000256" key="2">
    <source>
        <dbReference type="ARBA" id="ARBA00022729"/>
    </source>
</evidence>
<comment type="similarity">
    <text evidence="1">Belongs to the peptidase S8 family.</text>
</comment>
<dbReference type="EMBL" id="LT934114">
    <property type="protein sequence ID" value="VAH40417.1"/>
    <property type="molecule type" value="Genomic_DNA"/>
</dbReference>
<keyword evidence="4" id="KW-1185">Reference proteome</keyword>
<sequence>MAEGFQLGMSQPATPFDCGAGFINPTGAMDPGLVLESGFDDYISFLCSLPQLGPTTSQEPPERHASRR</sequence>
<gene>
    <name evidence="3" type="ORF">TRITD_2Bv1G008690</name>
</gene>
<dbReference type="AlphaFoldDB" id="A0A9R1RGE6"/>
<organism evidence="3 4">
    <name type="scientific">Triticum turgidum subsp. durum</name>
    <name type="common">Durum wheat</name>
    <name type="synonym">Triticum durum</name>
    <dbReference type="NCBI Taxonomy" id="4567"/>
    <lineage>
        <taxon>Eukaryota</taxon>
        <taxon>Viridiplantae</taxon>
        <taxon>Streptophyta</taxon>
        <taxon>Embryophyta</taxon>
        <taxon>Tracheophyta</taxon>
        <taxon>Spermatophyta</taxon>
        <taxon>Magnoliopsida</taxon>
        <taxon>Liliopsida</taxon>
        <taxon>Poales</taxon>
        <taxon>Poaceae</taxon>
        <taxon>BOP clade</taxon>
        <taxon>Pooideae</taxon>
        <taxon>Triticodae</taxon>
        <taxon>Triticeae</taxon>
        <taxon>Triticinae</taxon>
        <taxon>Triticum</taxon>
    </lineage>
</organism>
<dbReference type="Proteomes" id="UP000324705">
    <property type="component" value="Chromosome 2B"/>
</dbReference>
<evidence type="ECO:0000313" key="4">
    <source>
        <dbReference type="Proteomes" id="UP000324705"/>
    </source>
</evidence>
<dbReference type="GO" id="GO:0004252">
    <property type="term" value="F:serine-type endopeptidase activity"/>
    <property type="evidence" value="ECO:0007669"/>
    <property type="project" value="InterPro"/>
</dbReference>
<dbReference type="Gene3D" id="3.40.50.200">
    <property type="entry name" value="Peptidase S8/S53 domain"/>
    <property type="match status" value="1"/>
</dbReference>
<dbReference type="InterPro" id="IPR036852">
    <property type="entry name" value="Peptidase_S8/S53_dom_sf"/>
</dbReference>
<dbReference type="Gramene" id="TRITD2Bv1G008690.1">
    <property type="protein sequence ID" value="TRITD2Bv1G008690.1"/>
    <property type="gene ID" value="TRITD2Bv1G008690"/>
</dbReference>
<keyword evidence="2" id="KW-0732">Signal</keyword>
<dbReference type="InterPro" id="IPR045051">
    <property type="entry name" value="SBT"/>
</dbReference>
<evidence type="ECO:0000313" key="3">
    <source>
        <dbReference type="EMBL" id="VAH40417.1"/>
    </source>
</evidence>
<proteinExistence type="inferred from homology"/>
<reference evidence="3 4" key="1">
    <citation type="submission" date="2017-09" db="EMBL/GenBank/DDBJ databases">
        <authorList>
            <consortium name="International Durum Wheat Genome Sequencing Consortium (IDWGSC)"/>
            <person name="Milanesi L."/>
        </authorList>
    </citation>
    <scope>NUCLEOTIDE SEQUENCE [LARGE SCALE GENOMIC DNA]</scope>
    <source>
        <strain evidence="4">cv. Svevo</strain>
    </source>
</reference>
<dbReference type="PANTHER" id="PTHR10795">
    <property type="entry name" value="PROPROTEIN CONVERTASE SUBTILISIN/KEXIN"/>
    <property type="match status" value="1"/>
</dbReference>
<name>A0A9R1RGE6_TRITD</name>
<dbReference type="GO" id="GO:0006508">
    <property type="term" value="P:proteolysis"/>
    <property type="evidence" value="ECO:0007669"/>
    <property type="project" value="InterPro"/>
</dbReference>
<evidence type="ECO:0000256" key="1">
    <source>
        <dbReference type="ARBA" id="ARBA00011073"/>
    </source>
</evidence>
<accession>A0A9R1RGE6</accession>